<evidence type="ECO:0000256" key="1">
    <source>
        <dbReference type="SAM" id="MobiDB-lite"/>
    </source>
</evidence>
<keyword evidence="3" id="KW-1185">Reference proteome</keyword>
<protein>
    <submittedName>
        <fullName evidence="2">Uncharacterized protein</fullName>
    </submittedName>
</protein>
<dbReference type="Proteomes" id="UP001296104">
    <property type="component" value="Unassembled WGS sequence"/>
</dbReference>
<feature type="region of interest" description="Disordered" evidence="1">
    <location>
        <begin position="1"/>
        <end position="63"/>
    </location>
</feature>
<feature type="compositionally biased region" description="Basic and acidic residues" evidence="1">
    <location>
        <begin position="429"/>
        <end position="457"/>
    </location>
</feature>
<evidence type="ECO:0000313" key="2">
    <source>
        <dbReference type="EMBL" id="CAK4032866.1"/>
    </source>
</evidence>
<feature type="compositionally biased region" description="Low complexity" evidence="1">
    <location>
        <begin position="22"/>
        <end position="35"/>
    </location>
</feature>
<reference evidence="2" key="1">
    <citation type="submission" date="2023-11" db="EMBL/GenBank/DDBJ databases">
        <authorList>
            <person name="Alioto T."/>
            <person name="Alioto T."/>
            <person name="Gomez Garrido J."/>
        </authorList>
    </citation>
    <scope>NUCLEOTIDE SEQUENCE</scope>
</reference>
<evidence type="ECO:0000313" key="3">
    <source>
        <dbReference type="Proteomes" id="UP001296104"/>
    </source>
</evidence>
<feature type="compositionally biased region" description="Basic and acidic residues" evidence="1">
    <location>
        <begin position="298"/>
        <end position="307"/>
    </location>
</feature>
<feature type="compositionally biased region" description="Polar residues" evidence="1">
    <location>
        <begin position="40"/>
        <end position="49"/>
    </location>
</feature>
<dbReference type="AlphaFoldDB" id="A0AAI8Z5I8"/>
<accession>A0AAI8Z5I8</accession>
<gene>
    <name evidence="2" type="ORF">LECACI_7A008024</name>
</gene>
<feature type="region of interest" description="Disordered" evidence="1">
    <location>
        <begin position="222"/>
        <end position="481"/>
    </location>
</feature>
<dbReference type="EMBL" id="CAVMBE010000072">
    <property type="protein sequence ID" value="CAK4032866.1"/>
    <property type="molecule type" value="Genomic_DNA"/>
</dbReference>
<feature type="compositionally biased region" description="Low complexity" evidence="1">
    <location>
        <begin position="272"/>
        <end position="297"/>
    </location>
</feature>
<comment type="caution">
    <text evidence="2">The sequence shown here is derived from an EMBL/GenBank/DDBJ whole genome shotgun (WGS) entry which is preliminary data.</text>
</comment>
<feature type="compositionally biased region" description="Basic residues" evidence="1">
    <location>
        <begin position="252"/>
        <end position="261"/>
    </location>
</feature>
<organism evidence="2 3">
    <name type="scientific">Lecanosticta acicola</name>
    <dbReference type="NCBI Taxonomy" id="111012"/>
    <lineage>
        <taxon>Eukaryota</taxon>
        <taxon>Fungi</taxon>
        <taxon>Dikarya</taxon>
        <taxon>Ascomycota</taxon>
        <taxon>Pezizomycotina</taxon>
        <taxon>Dothideomycetes</taxon>
        <taxon>Dothideomycetidae</taxon>
        <taxon>Mycosphaerellales</taxon>
        <taxon>Mycosphaerellaceae</taxon>
        <taxon>Lecanosticta</taxon>
    </lineage>
</organism>
<proteinExistence type="predicted"/>
<name>A0AAI8Z5I8_9PEZI</name>
<sequence length="843" mass="92590">MRDAQQSDPPSPDEQEPRSDTEAQSQQSDEQQSLSDKARQSPSDEASQYDQDDGEDTRSDVEEGYCEAVVRATGRREDWVLALDEFREAWRKSTDARGGAIRAPDMMRHLDADSFCVLELMIKRTVHARVPGVMRHFDRSEFWRLSQLDMWGLFGKDGNTLTFLQLLQNNLYRHCRSAEEAVGFLKQARESRIKGETKVSNRARNMEWTPTDAKGAVELAKAKNGSIADPPTPPTRLSSKKRPKTPSAQTRPKAHTARGHLRNMEDNDDDSLLFSSSPPASPPASASESESGDSSDPSEARTPEKGRNARAAALRNDHSLLGDAAPPDFDVDRSSVFTPTSAPTLPRQQHHRRRLRFPNSIAGTSQRFSRAGNRPSPSPADDGILSGAQLHDDDDATNAPTQHDFFDIHDDPIGFQLDTPISQSPVTTAHRETPSLPDRVSRDDPHTTSASKEDMGKRRGPSTPSFAPIAAKKQRTGSAQVENATFDPDQFDITLDVLDTFVDRITHGTIAFSTHGSIQEAVEVIREYRAERENDSGDDCEDRRCFMMVVTFRAPDGTDSALLVWIDWRAQSTILCSPLGYHAMFQDITDAAGMKNIYKVHPRDGWDDESRIKASINNAFIASIAGHLVVGSSKPAPTSIASLPLWSYLIHRTTQPDAPRTGQAVVFPSKASVQAAAHDALEDKLKCNPKSKRPSSVLASAVSLCHSLLEDLKEAFRTTHTLQAEAITIRKLIEHIREPAEPEPAEAEGLRATIEALRKAAAGDPTLQSVLEEKERVLRDLLQPHGEGSLSALDEVYDSMGNAIIAASEAAADFTQAQKGLVEEADSAITVLTALRSKINASS</sequence>